<proteinExistence type="predicted"/>
<sequence length="668" mass="76832">MQEAKQLKKEQLETLREELLATKREGLHTARSIETRLRELSQVFEIGGRVNTHTVPGSEVVGMNGELYAIQITFQNGRNGHTDTDFITFELGEDRMGYYRDQYSNMIIETVALPDVFVEQWMKEVSEGTKIVKSRPAFMHPELFKLPPEDVFPPNADIAVIGDPFTAIDRERATIVEYEYASELLPPVLSAYISGSSETGTNNWLENLYFEDIRALEGVIFGPQFTPKDGNVYKDFVQDVIHACDELATTIATGAFNDTKAHGQLSELRRRAKKFIDGSWTMNDAKELYNMLGVNAETYNERKIEIISKDNPTLSREEVISYFKTNNAYQNLEKNITVFFETKQQQIDSLGNHEAWGEFVEQWSKYTEALPVEYLRVHDNEVNRKIGRLKYWLSELPNATSHARVTKGVREMEDIYFDWLVFYDQENPETDTLWNFRLNSNDRDFGVSVPGFPVSLRTRKTLEEFVSRFEQLTTYGETLFPQLVKEKERLEGIGISLTSKTLNQYLGDLEIAWSRTHFFRQPNKSIALHGFFPFDFPSIEPQDRILALTSVWMHEGEFLGQEGFSRNIECALPYLKIGGKYIIGPINKNAYFGGYGDGFDNEGLNRALIAFKEQGIISYKFQKGERTYINSLDDVYEEDERNKKYEQGNELELGEGEAAHSLVITRLK</sequence>
<dbReference type="AlphaFoldDB" id="A0A2M7XG48"/>
<dbReference type="EMBL" id="PFWT01000007">
    <property type="protein sequence ID" value="PJA46848.1"/>
    <property type="molecule type" value="Genomic_DNA"/>
</dbReference>
<name>A0A2M7XG48_9BACT</name>
<dbReference type="Proteomes" id="UP000231263">
    <property type="component" value="Unassembled WGS sequence"/>
</dbReference>
<protein>
    <submittedName>
        <fullName evidence="1">Uncharacterized protein</fullName>
    </submittedName>
</protein>
<evidence type="ECO:0000313" key="2">
    <source>
        <dbReference type="Proteomes" id="UP000231263"/>
    </source>
</evidence>
<organism evidence="1 2">
    <name type="scientific">Candidatus Uhrbacteria bacterium CG_4_9_14_3_um_filter_41_35</name>
    <dbReference type="NCBI Taxonomy" id="1975034"/>
    <lineage>
        <taxon>Bacteria</taxon>
        <taxon>Candidatus Uhriibacteriota</taxon>
    </lineage>
</organism>
<comment type="caution">
    <text evidence="1">The sequence shown here is derived from an EMBL/GenBank/DDBJ whole genome shotgun (WGS) entry which is preliminary data.</text>
</comment>
<reference evidence="2" key="1">
    <citation type="submission" date="2017-09" db="EMBL/GenBank/DDBJ databases">
        <title>Depth-based differentiation of microbial function through sediment-hosted aquifers and enrichment of novel symbionts in the deep terrestrial subsurface.</title>
        <authorList>
            <person name="Probst A.J."/>
            <person name="Ladd B."/>
            <person name="Jarett J.K."/>
            <person name="Geller-Mcgrath D.E."/>
            <person name="Sieber C.M.K."/>
            <person name="Emerson J.B."/>
            <person name="Anantharaman K."/>
            <person name="Thomas B.C."/>
            <person name="Malmstrom R."/>
            <person name="Stieglmeier M."/>
            <person name="Klingl A."/>
            <person name="Woyke T."/>
            <person name="Ryan C.M."/>
            <person name="Banfield J.F."/>
        </authorList>
    </citation>
    <scope>NUCLEOTIDE SEQUENCE [LARGE SCALE GENOMIC DNA]</scope>
</reference>
<gene>
    <name evidence="1" type="ORF">CO173_01335</name>
</gene>
<evidence type="ECO:0000313" key="1">
    <source>
        <dbReference type="EMBL" id="PJA46848.1"/>
    </source>
</evidence>
<accession>A0A2M7XG48</accession>